<dbReference type="GO" id="GO:0007165">
    <property type="term" value="P:signal transduction"/>
    <property type="evidence" value="ECO:0007669"/>
    <property type="project" value="InterPro"/>
</dbReference>
<dbReference type="SMART" id="SM00320">
    <property type="entry name" value="WD40"/>
    <property type="match status" value="6"/>
</dbReference>
<dbReference type="Gene3D" id="3.40.50.10140">
    <property type="entry name" value="Toll/interleukin-1 receptor homology (TIR) domain"/>
    <property type="match status" value="1"/>
</dbReference>
<evidence type="ECO:0000259" key="2">
    <source>
        <dbReference type="PROSITE" id="PS50104"/>
    </source>
</evidence>
<protein>
    <recommendedName>
        <fullName evidence="2">TIR domain-containing protein</fullName>
    </recommendedName>
</protein>
<dbReference type="KEGG" id="hsi:BOX17_10735"/>
<dbReference type="InterPro" id="IPR015943">
    <property type="entry name" value="WD40/YVTN_repeat-like_dom_sf"/>
</dbReference>
<dbReference type="Gene3D" id="2.130.10.10">
    <property type="entry name" value="YVTN repeat-like/Quinoprotein amine dehydrogenase"/>
    <property type="match status" value="3"/>
</dbReference>
<name>A0A1J0VH95_9GAMM</name>
<dbReference type="Proteomes" id="UP000181985">
    <property type="component" value="Chromosome"/>
</dbReference>
<dbReference type="InterPro" id="IPR000157">
    <property type="entry name" value="TIR_dom"/>
</dbReference>
<dbReference type="SUPFAM" id="SSF52200">
    <property type="entry name" value="Toll/Interleukin receptor TIR domain"/>
    <property type="match status" value="1"/>
</dbReference>
<dbReference type="SUPFAM" id="SSF50969">
    <property type="entry name" value="YVTN repeat-like/Quinoprotein amine dehydrogenase"/>
    <property type="match status" value="1"/>
</dbReference>
<dbReference type="SUPFAM" id="SSF52540">
    <property type="entry name" value="P-loop containing nucleoside triphosphate hydrolases"/>
    <property type="match status" value="1"/>
</dbReference>
<reference evidence="4" key="1">
    <citation type="submission" date="2016-11" db="EMBL/GenBank/DDBJ databases">
        <title>Halolamina sediminis sp. nov., an extremely halophilic archaeon isolated from solar salt.</title>
        <authorList>
            <person name="Koh H.-W."/>
            <person name="Rani S."/>
            <person name="Park S.-J."/>
        </authorList>
    </citation>
    <scope>NUCLEOTIDE SEQUENCE [LARGE SCALE GENOMIC DNA]</scope>
    <source>
        <strain evidence="4">Hb3</strain>
    </source>
</reference>
<sequence>MSTLFISHSSQDAKAAAELADWLQRHGHHSLFLDFDVEHGIPAGRDWEKELYRRLRACQALIVLCSDASMASCWCLAEISHARALGKPILPIRIAPCTLRPQLRELQVIDLVKEPESGYERLRRSLAGVFDWDPRRPPYPGLMAFEEQDAAIFFGREADTQHALDRLNRLRRFGGPRLLLFLGASGSGKSSLMRAGILPRLRASPETWALIGPIRPGDWPRDALVDGLLAGLEAQGVATAELAALVGRDAAPPGLMPAALEALHATSGRERSSLVLVIDQFEEALKDSAQASAFRRLLHPVVQASDGDVLVIATLRSDFLGALQAQPGWQDVPLAPVTVAPLSVEGFSAVIEGPAELAGLDLEAGLTQKMVADTATEDALPLLAFTLRELWERGRADSRLTLAEYRELGGLHGAVAQAAEAVLAAARPTPAQRHALRRALFALVRLDDEGRYTRQVVHWQALPEESQPLLERFVQARLLIAGDHEGERTLEVAHESLFRVWRRLNHWLRANRDALRVHEGLRRAAADWEAGDDSDELLVHRGGRLEEAEALAREATLPLDARERRYLEACRDLRDAEREERLRRERIKRRWVRATWLTLLGGVIGLGGVAWSLHQQAQATRQGLADLHWANAVSARDRDDDLLRSGMHFMQAAALALDPARAASAYWAGERLGSGPTLEAIDAVGPGLVSADFTASGEVRLWQRHDASLGVSIQMVDSTGNRPPWRRRIAVAGEAGRVEVRDRRSGALLLEAPPALEGLWIGDAEEGTAVTLHAGGAVWIWGLASGVRRGPLPGVAPVGVAIAPDSERLLVWSDDGTAYIHQDGETVRVAGTGPAGGARVVGGTLGRGTGELALWDLAGRLWLPERQDFVLPPDGAGRCSWRAVGARFLDDPARLLVWNHGACGTASLRTFDTLAPLGPGMRHDNELALPLSDGERVLTWSAGSGPARLWDAGSGKALATLPGPLQGALSAATSSLLITWHGREARIWSLGDGMPRGLPLRQAARIDGVAVDATGEHLLSWSAAGDLRRWRGPVTEGIASARWQFGAAVLDAVPVPGEARVLAVTLEGRLQSWSPTGNRPLQWLDRDAVYAAFSPDGGRLLTATADGEVRVWNREDGGFLELAAPGGTTGDTPLAGVAWGAAADRLLFWGERGCTAWLWRLGTARVQPLAHAEASDSECRLRGARFAEDGGGRALIWGEDRRLSLWDTEAPTPAILATPVEGTLVRDARLAAEGEPVVVATAEGRVRLVGEADLMLAHAAVRGARWHAGTRRILSWSDEGVRLWNADSGALLASLSHDGGVAGAAFTPDGERLISWQTDGAVRLWDALAGQPLTPLLGGGSHEPPMVDIDTSIPAMRMLVVSGSRGRLWSLPPFVAPPHRPVRFLETVTGSRLAPQDEVEALPEAAWRELQAD</sequence>
<dbReference type="PROSITE" id="PS50294">
    <property type="entry name" value="WD_REPEATS_REGION"/>
    <property type="match status" value="1"/>
</dbReference>
<accession>A0A1J0VH95</accession>
<dbReference type="InterPro" id="IPR036322">
    <property type="entry name" value="WD40_repeat_dom_sf"/>
</dbReference>
<dbReference type="PROSITE" id="PS50104">
    <property type="entry name" value="TIR"/>
    <property type="match status" value="1"/>
</dbReference>
<dbReference type="PROSITE" id="PS50082">
    <property type="entry name" value="WD_REPEATS_2"/>
    <property type="match status" value="2"/>
</dbReference>
<dbReference type="SUPFAM" id="SSF50978">
    <property type="entry name" value="WD40 repeat-like"/>
    <property type="match status" value="1"/>
</dbReference>
<dbReference type="InterPro" id="IPR027417">
    <property type="entry name" value="P-loop_NTPase"/>
</dbReference>
<keyword evidence="4" id="KW-1185">Reference proteome</keyword>
<dbReference type="EMBL" id="CP018139">
    <property type="protein sequence ID" value="APE31381.1"/>
    <property type="molecule type" value="Genomic_DNA"/>
</dbReference>
<keyword evidence="1" id="KW-0853">WD repeat</keyword>
<dbReference type="RefSeq" id="WP_083582134.1">
    <property type="nucleotide sequence ID" value="NZ_CP018139.1"/>
</dbReference>
<dbReference type="Pfam" id="PF13676">
    <property type="entry name" value="TIR_2"/>
    <property type="match status" value="1"/>
</dbReference>
<dbReference type="Pfam" id="PF00400">
    <property type="entry name" value="WD40"/>
    <property type="match status" value="2"/>
</dbReference>
<dbReference type="InterPro" id="IPR049052">
    <property type="entry name" value="nSTAND1"/>
</dbReference>
<feature type="repeat" description="WD" evidence="1">
    <location>
        <begin position="1294"/>
        <end position="1335"/>
    </location>
</feature>
<feature type="repeat" description="WD" evidence="1">
    <location>
        <begin position="1092"/>
        <end position="1122"/>
    </location>
</feature>
<dbReference type="SUPFAM" id="SSF69322">
    <property type="entry name" value="Tricorn protease domain 2"/>
    <property type="match status" value="1"/>
</dbReference>
<evidence type="ECO:0000313" key="3">
    <source>
        <dbReference type="EMBL" id="APE31381.1"/>
    </source>
</evidence>
<organism evidence="3 4">
    <name type="scientific">Halomonas aestuarii</name>
    <dbReference type="NCBI Taxonomy" id="1897729"/>
    <lineage>
        <taxon>Bacteria</taxon>
        <taxon>Pseudomonadati</taxon>
        <taxon>Pseudomonadota</taxon>
        <taxon>Gammaproteobacteria</taxon>
        <taxon>Oceanospirillales</taxon>
        <taxon>Halomonadaceae</taxon>
        <taxon>Halomonas</taxon>
    </lineage>
</organism>
<proteinExistence type="predicted"/>
<dbReference type="InterPro" id="IPR001680">
    <property type="entry name" value="WD40_rpt"/>
</dbReference>
<dbReference type="InterPro" id="IPR011044">
    <property type="entry name" value="Quino_amine_DH_bsu"/>
</dbReference>
<feature type="domain" description="TIR" evidence="2">
    <location>
        <begin position="1"/>
        <end position="130"/>
    </location>
</feature>
<evidence type="ECO:0000313" key="4">
    <source>
        <dbReference type="Proteomes" id="UP000181985"/>
    </source>
</evidence>
<evidence type="ECO:0000256" key="1">
    <source>
        <dbReference type="PROSITE-ProRule" id="PRU00221"/>
    </source>
</evidence>
<dbReference type="Pfam" id="PF20703">
    <property type="entry name" value="nSTAND1"/>
    <property type="match status" value="1"/>
</dbReference>
<gene>
    <name evidence="3" type="ORF">BOX17_10735</name>
</gene>
<dbReference type="OrthoDB" id="6126697at2"/>
<dbReference type="InterPro" id="IPR035897">
    <property type="entry name" value="Toll_tir_struct_dom_sf"/>
</dbReference>
<dbReference type="PANTHER" id="PTHR19879">
    <property type="entry name" value="TRANSCRIPTION INITIATION FACTOR TFIID"/>
    <property type="match status" value="1"/>
</dbReference>
<dbReference type="PANTHER" id="PTHR19879:SF9">
    <property type="entry name" value="TRANSCRIPTION INITIATION FACTOR TFIID SUBUNIT 5"/>
    <property type="match status" value="1"/>
</dbReference>